<keyword evidence="1" id="KW-1133">Transmembrane helix</keyword>
<feature type="transmembrane region" description="Helical" evidence="1">
    <location>
        <begin position="145"/>
        <end position="163"/>
    </location>
</feature>
<dbReference type="Proteomes" id="UP001199795">
    <property type="component" value="Unassembled WGS sequence"/>
</dbReference>
<keyword evidence="1" id="KW-0472">Membrane</keyword>
<evidence type="ECO:0000313" key="2">
    <source>
        <dbReference type="EMBL" id="MCF7569483.1"/>
    </source>
</evidence>
<keyword evidence="1" id="KW-0812">Transmembrane</keyword>
<feature type="transmembrane region" description="Helical" evidence="1">
    <location>
        <begin position="194"/>
        <end position="212"/>
    </location>
</feature>
<feature type="transmembrane region" description="Helical" evidence="1">
    <location>
        <begin position="70"/>
        <end position="90"/>
    </location>
</feature>
<dbReference type="Pfam" id="PF07099">
    <property type="entry name" value="DUF1361"/>
    <property type="match status" value="1"/>
</dbReference>
<gene>
    <name evidence="2" type="ORF">L3X37_14110</name>
</gene>
<dbReference type="EMBL" id="JAKKDU010000020">
    <property type="protein sequence ID" value="MCF7569483.1"/>
    <property type="molecule type" value="Genomic_DNA"/>
</dbReference>
<organism evidence="2 3">
    <name type="scientific">Wocania arenilitoris</name>
    <dbReference type="NCBI Taxonomy" id="2044858"/>
    <lineage>
        <taxon>Bacteria</taxon>
        <taxon>Pseudomonadati</taxon>
        <taxon>Bacteroidota</taxon>
        <taxon>Flavobacteriia</taxon>
        <taxon>Flavobacteriales</taxon>
        <taxon>Flavobacteriaceae</taxon>
        <taxon>Wocania</taxon>
    </lineage>
</organism>
<keyword evidence="3" id="KW-1185">Reference proteome</keyword>
<accession>A0AAE3JLP5</accession>
<comment type="caution">
    <text evidence="2">The sequence shown here is derived from an EMBL/GenBank/DDBJ whole genome shotgun (WGS) entry which is preliminary data.</text>
</comment>
<feature type="transmembrane region" description="Helical" evidence="1">
    <location>
        <begin position="12"/>
        <end position="33"/>
    </location>
</feature>
<evidence type="ECO:0000256" key="1">
    <source>
        <dbReference type="SAM" id="Phobius"/>
    </source>
</evidence>
<dbReference type="AlphaFoldDB" id="A0AAE3JLP5"/>
<sequence>MDNIKKFIFKRFKIFSIITVSVVLSLTLLMFRMKISHSFFYIFLVWNLFLAAVPYTISTYLLSNPKFNKVGLAFGFGLWLLFLPNAPYIVTDLIHLKLSNSYFIWIDILIVSSFAFNGLLLFYLSVLDMKTILEKHIKKVIVKRSIIPILLLSGFGVYLGRFLRYNSWEILSNPKYLITDIFNIITQPIAHKEAWLFTLLFGAFLNVGFWMFKQFYSKPST</sequence>
<reference evidence="2" key="1">
    <citation type="submission" date="2022-01" db="EMBL/GenBank/DDBJ databases">
        <title>Draft genome sequence of Sabulilitoribacter arenilitoris KCTC 52401.</title>
        <authorList>
            <person name="Oh J.-S."/>
        </authorList>
    </citation>
    <scope>NUCLEOTIDE SEQUENCE</scope>
    <source>
        <strain evidence="2">HMF6543</strain>
    </source>
</reference>
<evidence type="ECO:0000313" key="3">
    <source>
        <dbReference type="Proteomes" id="UP001199795"/>
    </source>
</evidence>
<proteinExistence type="predicted"/>
<protein>
    <submittedName>
        <fullName evidence="2">DUF1361 domain-containing protein</fullName>
    </submittedName>
</protein>
<dbReference type="InterPro" id="IPR009793">
    <property type="entry name" value="DUF1361"/>
</dbReference>
<name>A0AAE3JLP5_9FLAO</name>
<feature type="transmembrane region" description="Helical" evidence="1">
    <location>
        <begin position="102"/>
        <end position="124"/>
    </location>
</feature>
<feature type="transmembrane region" description="Helical" evidence="1">
    <location>
        <begin position="39"/>
        <end position="63"/>
    </location>
</feature>